<reference evidence="3 4" key="1">
    <citation type="submission" date="2007-03" db="EMBL/GenBank/DDBJ databases">
        <authorList>
            <person name="Fulton L."/>
            <person name="Clifton S."/>
            <person name="Fulton B."/>
            <person name="Xu J."/>
            <person name="Minx P."/>
            <person name="Pepin K.H."/>
            <person name="Johnson M."/>
            <person name="Thiruvilangam P."/>
            <person name="Bhonagiri V."/>
            <person name="Nash W.E."/>
            <person name="Mardis E.R."/>
            <person name="Wilson R.K."/>
        </authorList>
    </citation>
    <scope>NUCLEOTIDE SEQUENCE [LARGE SCALE GENOMIC DNA]</scope>
    <source>
        <strain evidence="3 4">ATCC 27560</strain>
    </source>
</reference>
<dbReference type="OrthoDB" id="2162583at2"/>
<dbReference type="InterPro" id="IPR009620">
    <property type="entry name" value="UPF0236"/>
</dbReference>
<dbReference type="EMBL" id="AAVL02000025">
    <property type="protein sequence ID" value="EDM52385.1"/>
    <property type="molecule type" value="Genomic_DNA"/>
</dbReference>
<evidence type="ECO:0000256" key="1">
    <source>
        <dbReference type="ARBA" id="ARBA00006539"/>
    </source>
</evidence>
<protein>
    <recommendedName>
        <fullName evidence="5">ISLre2 family transposase</fullName>
    </recommendedName>
</protein>
<dbReference type="STRING" id="411463.EUBVEN_00094"/>
<name>A5Z348_9FIRM</name>
<dbReference type="AlphaFoldDB" id="A5Z348"/>
<comment type="similarity">
    <text evidence="1">Belongs to the UPF0236 family.</text>
</comment>
<organism evidence="3 4">
    <name type="scientific">Eubacterium ventriosum ATCC 27560</name>
    <dbReference type="NCBI Taxonomy" id="411463"/>
    <lineage>
        <taxon>Bacteria</taxon>
        <taxon>Bacillati</taxon>
        <taxon>Bacillota</taxon>
        <taxon>Clostridia</taxon>
        <taxon>Eubacteriales</taxon>
        <taxon>Eubacteriaceae</taxon>
        <taxon>Eubacterium</taxon>
    </lineage>
</organism>
<dbReference type="Proteomes" id="UP000006000">
    <property type="component" value="Unassembled WGS sequence"/>
</dbReference>
<evidence type="ECO:0000313" key="2">
    <source>
        <dbReference type="EMBL" id="EDM52385.1"/>
    </source>
</evidence>
<sequence>MKEIIQYFNEVCINELLKVSENLYRDPSKFAEYIEELKETLNKLGVEIIKETLEEMDMAIKNSVKRKMNWHVEKKDCEKDLITTLGTVSFMKTLYVSKEKNEDGKFEMCYLLDKVMGFEENQRLTEDAMVKVYEEAVQTSYRRGGESVNESDSISKTAVKDMLHKTKFPEIIPEEPEKKKVDYLYIDADEDHYALQFQEKKGDLEVSENGRKKNGAITKLVYVYEGVAPEAPGSKRNKLINTKYFCSGCDESNKEFWARIRRYVYTAYDMEGIKKIYINSDGGAWIKEGMNQLGSIEYVLDEFHLSKYVLKMTSHMLDSKEDARVGVCKIIRDGTKKEFDEIVERLEGCAKTESQLKRIQEAAKYIKNNWTAAKRRLWRRNGVCACSAEGHVSHVLSSRMSTLALGWSRLGTSKMARLREWHYNKNSMLELVRSQKAELPMVAGAEELIMSASDIISSEINRRTKAETISGKYEEIMNTTLGLKTKKQLSIYVNRWI</sequence>
<evidence type="ECO:0008006" key="5">
    <source>
        <dbReference type="Google" id="ProtNLM"/>
    </source>
</evidence>
<evidence type="ECO:0000313" key="3">
    <source>
        <dbReference type="EMBL" id="EDM52614.1"/>
    </source>
</evidence>
<dbReference type="Pfam" id="PF06782">
    <property type="entry name" value="UPF0236"/>
    <property type="match status" value="1"/>
</dbReference>
<dbReference type="eggNOG" id="COG3464">
    <property type="taxonomic scope" value="Bacteria"/>
</dbReference>
<dbReference type="RefSeq" id="WP_005359497.1">
    <property type="nucleotide sequence ID" value="NZ_DS264266.1"/>
</dbReference>
<accession>A5Z348</accession>
<proteinExistence type="inferred from homology"/>
<comment type="caution">
    <text evidence="3">The sequence shown here is derived from an EMBL/GenBank/DDBJ whole genome shotgun (WGS) entry which is preliminary data.</text>
</comment>
<evidence type="ECO:0000313" key="4">
    <source>
        <dbReference type="Proteomes" id="UP000006000"/>
    </source>
</evidence>
<gene>
    <name evidence="3" type="ORF">EUBVEN_00094</name>
    <name evidence="2" type="ORF">EUBVEN_00400</name>
</gene>
<dbReference type="NCBIfam" id="NF033529">
    <property type="entry name" value="transpos_ISLre2"/>
    <property type="match status" value="1"/>
</dbReference>
<dbReference type="EMBL" id="AAVL02000018">
    <property type="protein sequence ID" value="EDM52614.1"/>
    <property type="molecule type" value="Genomic_DNA"/>
</dbReference>
<dbReference type="HOGENOM" id="CLU_040782_0_1_9"/>
<reference evidence="3 4" key="2">
    <citation type="submission" date="2007-04" db="EMBL/GenBank/DDBJ databases">
        <title>Draft genome sequence of Eubacterium ventriosum (ATCC 27560).</title>
        <authorList>
            <person name="Sudarsanam P."/>
            <person name="Ley R."/>
            <person name="Guruge J."/>
            <person name="Turnbaugh P.J."/>
            <person name="Mahowald M."/>
            <person name="Liep D."/>
            <person name="Gordon J."/>
        </authorList>
    </citation>
    <scope>NUCLEOTIDE SEQUENCE [LARGE SCALE GENOMIC DNA]</scope>
    <source>
        <strain evidence="3 4">ATCC 27560</strain>
    </source>
</reference>